<evidence type="ECO:0000256" key="2">
    <source>
        <dbReference type="SAM" id="MobiDB-lite"/>
    </source>
</evidence>
<feature type="transmembrane region" description="Helical" evidence="3">
    <location>
        <begin position="7"/>
        <end position="28"/>
    </location>
</feature>
<dbReference type="EMBL" id="JAWNGG020000006">
    <property type="protein sequence ID" value="KAK9310062.1"/>
    <property type="molecule type" value="Genomic_DNA"/>
</dbReference>
<reference evidence="4 5" key="1">
    <citation type="submission" date="2024-05" db="EMBL/GenBank/DDBJ databases">
        <title>The nuclear and mitochondrial genome assemblies of Tetragonisca angustula (Apidae: Meliponini), a tiny yet remarkable pollinator in the Neotropics.</title>
        <authorList>
            <person name="Ferrari R."/>
            <person name="Ricardo P.C."/>
            <person name="Dias F.C."/>
            <person name="Araujo N.S."/>
            <person name="Soares D.O."/>
            <person name="Zhou Q.-S."/>
            <person name="Zhu C.-D."/>
            <person name="Coutinho L."/>
            <person name="Airas M.C."/>
            <person name="Batista T.M."/>
        </authorList>
    </citation>
    <scope>NUCLEOTIDE SEQUENCE [LARGE SCALE GENOMIC DNA]</scope>
    <source>
        <strain evidence="4">ASF017062</strain>
        <tissue evidence="4">Abdomen</tissue>
    </source>
</reference>
<dbReference type="GO" id="GO:0005789">
    <property type="term" value="C:endoplasmic reticulum membrane"/>
    <property type="evidence" value="ECO:0007669"/>
    <property type="project" value="TreeGrafter"/>
</dbReference>
<dbReference type="PANTHER" id="PTHR18939">
    <property type="entry name" value="RIBOSOME BINDING PROTEIN-1"/>
    <property type="match status" value="1"/>
</dbReference>
<feature type="region of interest" description="Disordered" evidence="2">
    <location>
        <begin position="164"/>
        <end position="262"/>
    </location>
</feature>
<dbReference type="SUPFAM" id="SSF57997">
    <property type="entry name" value="Tropomyosin"/>
    <property type="match status" value="1"/>
</dbReference>
<dbReference type="InterPro" id="IPR040248">
    <property type="entry name" value="RRBP1"/>
</dbReference>
<name>A0AAW1ALN0_9HYME</name>
<evidence type="ECO:0000256" key="3">
    <source>
        <dbReference type="SAM" id="Phobius"/>
    </source>
</evidence>
<keyword evidence="1" id="KW-0175">Coiled coil</keyword>
<protein>
    <recommendedName>
        <fullName evidence="6">Kinectin</fullName>
    </recommendedName>
</protein>
<evidence type="ECO:0008006" key="6">
    <source>
        <dbReference type="Google" id="ProtNLM"/>
    </source>
</evidence>
<comment type="caution">
    <text evidence="4">The sequence shown here is derived from an EMBL/GenBank/DDBJ whole genome shotgun (WGS) entry which is preliminary data.</text>
</comment>
<feature type="region of interest" description="Disordered" evidence="2">
    <location>
        <begin position="1113"/>
        <end position="1134"/>
    </location>
</feature>
<keyword evidence="3" id="KW-1133">Transmembrane helix</keyword>
<evidence type="ECO:0000313" key="4">
    <source>
        <dbReference type="EMBL" id="KAK9310062.1"/>
    </source>
</evidence>
<organism evidence="4 5">
    <name type="scientific">Tetragonisca angustula</name>
    <dbReference type="NCBI Taxonomy" id="166442"/>
    <lineage>
        <taxon>Eukaryota</taxon>
        <taxon>Metazoa</taxon>
        <taxon>Ecdysozoa</taxon>
        <taxon>Arthropoda</taxon>
        <taxon>Hexapoda</taxon>
        <taxon>Insecta</taxon>
        <taxon>Pterygota</taxon>
        <taxon>Neoptera</taxon>
        <taxon>Endopterygota</taxon>
        <taxon>Hymenoptera</taxon>
        <taxon>Apocrita</taxon>
        <taxon>Aculeata</taxon>
        <taxon>Apoidea</taxon>
        <taxon>Anthophila</taxon>
        <taxon>Apidae</taxon>
        <taxon>Tetragonisca</taxon>
    </lineage>
</organism>
<feature type="coiled-coil region" evidence="1">
    <location>
        <begin position="923"/>
        <end position="1105"/>
    </location>
</feature>
<feature type="compositionally biased region" description="Basic and acidic residues" evidence="2">
    <location>
        <begin position="44"/>
        <end position="56"/>
    </location>
</feature>
<dbReference type="PANTHER" id="PTHR18939:SF4">
    <property type="entry name" value="RIBOSOME-BINDING PROTEIN 1"/>
    <property type="match status" value="1"/>
</dbReference>
<gene>
    <name evidence="4" type="ORF">QLX08_000518</name>
</gene>
<sequence>MDVQTGLVYVAVVVISAAVIVLVSMFGIKEKSYEEAIAEQRKLPDDLLLNKKDKNKEKKHKNKAGKKVKEKKEEKEEKDDKEEKSEHVQFEENPQILPLEPLLREGSKGTKKKSKHEKVKPILVNKDEPLVIVTELSSSQPLSAEANHFDLIQPKDDLELIRSHSKENLQQIGQSEPIINKSPKETPTKLKKNVKDSVKKKDDSVKEEKKEMVNNANTPPVVNKDSVKEVKEQKEIPVKDVKEATKETSLSVQSSNKESKKAKKKNDILAQIGGDKDAVNVSLLMPLVQKAELSRSEIQILIDQLLNKQMDNPSEHSEWTEGRADPVIKLKKQLAEKEKALADEHEANIAFQNKLKELRAELNSERSRLSANVRQLEEALNAKVTETQTLHTRMQHILESHAAEKQGFTRQIEQLQTKVNENAAIIHKMQEDQGQTQGHMQQELIAQRKQMEVQFAQMRENENALKAQLAQKHVEVQELQSELQATCESSTAEIEMLRQQLGLMQGQLMHSEGQLQHFKEAGDRLQDVARQLEDSHRAHADLDHRLKNAHRHEQELQKQVNSLQSELNSVKTEANDASALKAELNKTQSELIKLKSELSVSMNEAKFEAAEITALKMTLVNKEEELKTCQEELNNTRAELKQSMENITQLKTQLDLVQKDLDAAQDELNKTTESLKIAQSDINNYQSNMEKLSEELKQTRNELENTHIELKAANETTNEMKMLKAELNRLQKRDQRGEAQLQLTRLQEENDKLSMQLASLADLQKQLKQLQEENESLASQLAATTERPAAEGRENGIDDNVQKNVQLVEQTNLLAQKESQLNALATELTHKEVELNQLNTQIDALRSDVNNQRSLATRLNNELEAQRSKNNEITQKIKVEQEKLTKTLLERIFPEIKVSEKSHDQWLKVFEEKVNTVLTELKKKNTVDNHSELEKQNKNLQDMVSHYKQIIDDTEGMLNKLQSHVESEETRWESQLRQKETEVTSLRLELNELMNKLSVNEKLQDKVVELETRLKEAESFKEKLTSLAKEADAELLTLRSTPKSVLSEIDTHDLSTLEKLQEEKARLSEELQIECNKRAAVDAELDKLRCVVTQLHQQMSQLKSEVYGGCSSTEQPMLNGPPTSECPNSEVSIH</sequence>
<accession>A0AAW1ALN0</accession>
<feature type="compositionally biased region" description="Basic and acidic residues" evidence="2">
    <location>
        <begin position="182"/>
        <end position="212"/>
    </location>
</feature>
<feature type="region of interest" description="Disordered" evidence="2">
    <location>
        <begin position="44"/>
        <end position="120"/>
    </location>
</feature>
<keyword evidence="3" id="KW-0812">Transmembrane</keyword>
<feature type="region of interest" description="Disordered" evidence="2">
    <location>
        <begin position="778"/>
        <end position="800"/>
    </location>
</feature>
<dbReference type="AlphaFoldDB" id="A0AAW1ALN0"/>
<feature type="compositionally biased region" description="Basic residues" evidence="2">
    <location>
        <begin position="57"/>
        <end position="69"/>
    </location>
</feature>
<feature type="compositionally biased region" description="Basic residues" evidence="2">
    <location>
        <begin position="109"/>
        <end position="118"/>
    </location>
</feature>
<feature type="compositionally biased region" description="Basic and acidic residues" evidence="2">
    <location>
        <begin position="225"/>
        <end position="246"/>
    </location>
</feature>
<evidence type="ECO:0000256" key="1">
    <source>
        <dbReference type="SAM" id="Coils"/>
    </source>
</evidence>
<feature type="coiled-coil region" evidence="1">
    <location>
        <begin position="288"/>
        <end position="500"/>
    </location>
</feature>
<evidence type="ECO:0000313" key="5">
    <source>
        <dbReference type="Proteomes" id="UP001432146"/>
    </source>
</evidence>
<dbReference type="Gene3D" id="1.10.287.1490">
    <property type="match status" value="1"/>
</dbReference>
<feature type="compositionally biased region" description="Basic and acidic residues" evidence="2">
    <location>
        <begin position="81"/>
        <end position="90"/>
    </location>
</feature>
<keyword evidence="3" id="KW-0472">Membrane</keyword>
<dbReference type="Proteomes" id="UP001432146">
    <property type="component" value="Unassembled WGS sequence"/>
</dbReference>
<proteinExistence type="predicted"/>
<keyword evidence="5" id="KW-1185">Reference proteome</keyword>